<dbReference type="CDD" id="cd19071">
    <property type="entry name" value="AKR_AKR1-5-like"/>
    <property type="match status" value="1"/>
</dbReference>
<dbReference type="InterPro" id="IPR020471">
    <property type="entry name" value="AKR"/>
</dbReference>
<dbReference type="PANTHER" id="PTHR43827">
    <property type="entry name" value="2,5-DIKETO-D-GLUCONIC ACID REDUCTASE"/>
    <property type="match status" value="1"/>
</dbReference>
<evidence type="ECO:0000313" key="8">
    <source>
        <dbReference type="Proteomes" id="UP001164286"/>
    </source>
</evidence>
<dbReference type="PIRSF" id="PIRSF000097">
    <property type="entry name" value="AKR"/>
    <property type="match status" value="1"/>
</dbReference>
<organism evidence="7 8">
    <name type="scientific">Dioszegia hungarica</name>
    <dbReference type="NCBI Taxonomy" id="4972"/>
    <lineage>
        <taxon>Eukaryota</taxon>
        <taxon>Fungi</taxon>
        <taxon>Dikarya</taxon>
        <taxon>Basidiomycota</taxon>
        <taxon>Agaricomycotina</taxon>
        <taxon>Tremellomycetes</taxon>
        <taxon>Tremellales</taxon>
        <taxon>Bulleribasidiaceae</taxon>
        <taxon>Dioszegia</taxon>
    </lineage>
</organism>
<reference evidence="7" key="1">
    <citation type="journal article" date="2022" name="G3 (Bethesda)">
        <title>High quality genome of the basidiomycete yeast Dioszegia hungarica PDD-24b-2 isolated from cloud water.</title>
        <authorList>
            <person name="Jarrige D."/>
            <person name="Haridas S."/>
            <person name="Bleykasten-Grosshans C."/>
            <person name="Joly M."/>
            <person name="Nadalig T."/>
            <person name="Sancelme M."/>
            <person name="Vuilleumier S."/>
            <person name="Grigoriev I.V."/>
            <person name="Amato P."/>
            <person name="Bringel F."/>
        </authorList>
    </citation>
    <scope>NUCLEOTIDE SEQUENCE</scope>
    <source>
        <strain evidence="7">PDD-24b-2</strain>
    </source>
</reference>
<dbReference type="Gene3D" id="3.20.20.100">
    <property type="entry name" value="NADP-dependent oxidoreductase domain"/>
    <property type="match status" value="1"/>
</dbReference>
<evidence type="ECO:0000256" key="4">
    <source>
        <dbReference type="PIRSR" id="PIRSR000097-2"/>
    </source>
</evidence>
<keyword evidence="8" id="KW-1185">Reference proteome</keyword>
<proteinExistence type="inferred from homology"/>
<dbReference type="RefSeq" id="XP_052948502.1">
    <property type="nucleotide sequence ID" value="XM_053086442.1"/>
</dbReference>
<sequence length="298" mass="32894">MSLAINSTIKLKNGSLPRLGLGVYQSRGDECYDAVRCAVEAGYKHIDTAQGYRNEDIVGKAISSTSTPRSSLFITTKYMPSHTPHSTEEVYSVLRKSLKPLHKVAGSSYTGNNPYVRPDEPKAEYVDLFLIHAPFGGPEGRAQNWAALAKAQKEGWARDIGVSNFGVKHLEALPEPRPAVNQIELHPWCQQRDIVDYCDKYGIAVQAYCPLVRADAKRFDDPVLKRICEKTGKGPGQVLIRWSLQKGFAPLPKSVTPARIQSNADVYDFELDKEDMEALDGLDEGARGACSWNPVDSA</sequence>
<evidence type="ECO:0000256" key="2">
    <source>
        <dbReference type="ARBA" id="ARBA00023002"/>
    </source>
</evidence>
<dbReference type="GeneID" id="77725643"/>
<dbReference type="PANTHER" id="PTHR43827:SF13">
    <property type="entry name" value="ALDO_KETO REDUCTASE FAMILY PROTEIN"/>
    <property type="match status" value="1"/>
</dbReference>
<comment type="caution">
    <text evidence="7">The sequence shown here is derived from an EMBL/GenBank/DDBJ whole genome shotgun (WGS) entry which is preliminary data.</text>
</comment>
<dbReference type="FunFam" id="3.20.20.100:FF:000015">
    <property type="entry name" value="Oxidoreductase, aldo/keto reductase family"/>
    <property type="match status" value="1"/>
</dbReference>
<evidence type="ECO:0000256" key="1">
    <source>
        <dbReference type="ARBA" id="ARBA00007905"/>
    </source>
</evidence>
<dbReference type="Proteomes" id="UP001164286">
    <property type="component" value="Unassembled WGS sequence"/>
</dbReference>
<feature type="site" description="Lowers pKa of active site Tyr" evidence="5">
    <location>
        <position position="77"/>
    </location>
</feature>
<dbReference type="Pfam" id="PF00248">
    <property type="entry name" value="Aldo_ket_red"/>
    <property type="match status" value="2"/>
</dbReference>
<dbReference type="PRINTS" id="PR00069">
    <property type="entry name" value="ALDKETRDTASE"/>
</dbReference>
<gene>
    <name evidence="7" type="ORF">MKK02DRAFT_21635</name>
</gene>
<accession>A0AA38HDG6</accession>
<dbReference type="InterPro" id="IPR036812">
    <property type="entry name" value="NAD(P)_OxRdtase_dom_sf"/>
</dbReference>
<comment type="similarity">
    <text evidence="1">Belongs to the aldo/keto reductase family.</text>
</comment>
<keyword evidence="2" id="KW-0560">Oxidoreductase</keyword>
<dbReference type="PROSITE" id="PS00063">
    <property type="entry name" value="ALDOKETO_REDUCTASE_3"/>
    <property type="match status" value="1"/>
</dbReference>
<evidence type="ECO:0000256" key="5">
    <source>
        <dbReference type="PIRSR" id="PIRSR000097-3"/>
    </source>
</evidence>
<dbReference type="InterPro" id="IPR018170">
    <property type="entry name" value="Aldo/ket_reductase_CS"/>
</dbReference>
<protein>
    <submittedName>
        <fullName evidence="7">Aldo-keto reductase</fullName>
    </submittedName>
</protein>
<dbReference type="PROSITE" id="PS00062">
    <property type="entry name" value="ALDOKETO_REDUCTASE_2"/>
    <property type="match status" value="1"/>
</dbReference>
<feature type="active site" description="Proton donor" evidence="3">
    <location>
        <position position="52"/>
    </location>
</feature>
<dbReference type="SUPFAM" id="SSF51430">
    <property type="entry name" value="NAD(P)-linked oxidoreductase"/>
    <property type="match status" value="1"/>
</dbReference>
<feature type="domain" description="NADP-dependent oxidoreductase" evidence="6">
    <location>
        <begin position="26"/>
        <end position="102"/>
    </location>
</feature>
<dbReference type="GO" id="GO:0016491">
    <property type="term" value="F:oxidoreductase activity"/>
    <property type="evidence" value="ECO:0007669"/>
    <property type="project" value="UniProtKB-KW"/>
</dbReference>
<name>A0AA38HDG6_9TREE</name>
<evidence type="ECO:0000256" key="3">
    <source>
        <dbReference type="PIRSR" id="PIRSR000097-1"/>
    </source>
</evidence>
<dbReference type="InterPro" id="IPR023210">
    <property type="entry name" value="NADP_OxRdtase_dom"/>
</dbReference>
<evidence type="ECO:0000313" key="7">
    <source>
        <dbReference type="EMBL" id="KAI9638725.1"/>
    </source>
</evidence>
<dbReference type="EMBL" id="JAKWFO010000002">
    <property type="protein sequence ID" value="KAI9638725.1"/>
    <property type="molecule type" value="Genomic_DNA"/>
</dbReference>
<feature type="domain" description="NADP-dependent oxidoreductase" evidence="6">
    <location>
        <begin position="123"/>
        <end position="283"/>
    </location>
</feature>
<evidence type="ECO:0000259" key="6">
    <source>
        <dbReference type="Pfam" id="PF00248"/>
    </source>
</evidence>
<feature type="binding site" evidence="4">
    <location>
        <position position="132"/>
    </location>
    <ligand>
        <name>substrate</name>
    </ligand>
</feature>
<dbReference type="AlphaFoldDB" id="A0AA38HDG6"/>